<dbReference type="InterPro" id="IPR045951">
    <property type="entry name" value="DUF6371"/>
</dbReference>
<dbReference type="InterPro" id="IPR047731">
    <property type="entry name" value="Zinc_ribbon_put"/>
</dbReference>
<proteinExistence type="predicted"/>
<evidence type="ECO:0000259" key="1">
    <source>
        <dbReference type="Pfam" id="PF19898"/>
    </source>
</evidence>
<dbReference type="Pfam" id="PF19898">
    <property type="entry name" value="DUF6371"/>
    <property type="match status" value="1"/>
</dbReference>
<evidence type="ECO:0000313" key="4">
    <source>
        <dbReference type="Proteomes" id="UP000293162"/>
    </source>
</evidence>
<feature type="domain" description="Zinc beta-ribbon finger putative" evidence="2">
    <location>
        <begin position="3"/>
        <end position="67"/>
    </location>
</feature>
<protein>
    <recommendedName>
        <fullName evidence="5">Toprim domain-containing protein</fullName>
    </recommendedName>
</protein>
<dbReference type="Pfam" id="PF21957">
    <property type="entry name" value="Zn_ribbon_16"/>
    <property type="match status" value="1"/>
</dbReference>
<evidence type="ECO:0008006" key="5">
    <source>
        <dbReference type="Google" id="ProtNLM"/>
    </source>
</evidence>
<evidence type="ECO:0000259" key="2">
    <source>
        <dbReference type="Pfam" id="PF21957"/>
    </source>
</evidence>
<dbReference type="Proteomes" id="UP000293162">
    <property type="component" value="Unassembled WGS sequence"/>
</dbReference>
<dbReference type="NCBIfam" id="NF040506">
    <property type="entry name" value="PG0870_Nterm"/>
    <property type="match status" value="1"/>
</dbReference>
<gene>
    <name evidence="3" type="ORF">EWM59_04650</name>
</gene>
<comment type="caution">
    <text evidence="3">The sequence shown here is derived from an EMBL/GenBank/DDBJ whole genome shotgun (WGS) entry which is preliminary data.</text>
</comment>
<reference evidence="3 4" key="1">
    <citation type="submission" date="2019-02" db="EMBL/GenBank/DDBJ databases">
        <title>Bacterial novel species Emticicia sp. 17J42-9 isolated from soil.</title>
        <authorList>
            <person name="Jung H.-Y."/>
        </authorList>
    </citation>
    <scope>NUCLEOTIDE SEQUENCE [LARGE SCALE GENOMIC DNA]</scope>
    <source>
        <strain evidence="3 4">17J42-9</strain>
    </source>
</reference>
<feature type="domain" description="DUF6371" evidence="1">
    <location>
        <begin position="102"/>
        <end position="249"/>
    </location>
</feature>
<sequence length="300" mass="34952">MQHKFMLQPYKGMKTRYTCPHCRQTKAFTRYINTETQEHLAEYVGRCNREVKCGYHYTPKQYFQDNPVPIKQGIPERPVRQTPPSYIDRELFKGSLQAFETNHLITFLSHVLGQSTAYQLAEKYFIGSSRHWPGATVFWQLDKKLRIRAGKIMLYNPTNGKRVKEPFSHITWVHRVLNLPDFNLQQCFFGEHLLAQPTRQVAIVESEKTALIAHAYEPNFIWLASGSLSNLTHEKCKVLQGRKVYLFPDINATDKWRLKAAELSSITRFIVSDELENIATDEDRQQGLDLADYLLRTERG</sequence>
<dbReference type="OrthoDB" id="1068350at2"/>
<organism evidence="3 4">
    <name type="scientific">Emticicia agri</name>
    <dbReference type="NCBI Taxonomy" id="2492393"/>
    <lineage>
        <taxon>Bacteria</taxon>
        <taxon>Pseudomonadati</taxon>
        <taxon>Bacteroidota</taxon>
        <taxon>Cytophagia</taxon>
        <taxon>Cytophagales</taxon>
        <taxon>Leadbetterellaceae</taxon>
        <taxon>Emticicia</taxon>
    </lineage>
</organism>
<name>A0A4Q5M3D2_9BACT</name>
<dbReference type="RefSeq" id="WP_130019777.1">
    <property type="nucleotide sequence ID" value="NZ_SEWF01000005.1"/>
</dbReference>
<evidence type="ECO:0000313" key="3">
    <source>
        <dbReference type="EMBL" id="RYU96821.1"/>
    </source>
</evidence>
<dbReference type="AlphaFoldDB" id="A0A4Q5M3D2"/>
<keyword evidence="4" id="KW-1185">Reference proteome</keyword>
<accession>A0A4Q5M3D2</accession>
<dbReference type="EMBL" id="SEWF01000005">
    <property type="protein sequence ID" value="RYU96821.1"/>
    <property type="molecule type" value="Genomic_DNA"/>
</dbReference>